<dbReference type="InterPro" id="IPR001633">
    <property type="entry name" value="EAL_dom"/>
</dbReference>
<dbReference type="InterPro" id="IPR050706">
    <property type="entry name" value="Cyclic-di-GMP_PDE-like"/>
</dbReference>
<dbReference type="PANTHER" id="PTHR33121">
    <property type="entry name" value="CYCLIC DI-GMP PHOSPHODIESTERASE PDEF"/>
    <property type="match status" value="1"/>
</dbReference>
<accession>A0ABS6V9U7</accession>
<dbReference type="Proteomes" id="UP001197236">
    <property type="component" value="Unassembled WGS sequence"/>
</dbReference>
<protein>
    <submittedName>
        <fullName evidence="2">EAL domain-containing protein</fullName>
    </submittedName>
</protein>
<dbReference type="CDD" id="cd01948">
    <property type="entry name" value="EAL"/>
    <property type="match status" value="1"/>
</dbReference>
<sequence>MEKSSHYVVQCIEKNKIDAGIDFMIQPIFDLSRVACIGGEVLVRGKHRRNVVPPNFFISQLEATGGILLMGDYIMVRLFEFIAEQPREIKDKQIFTLNVSQVQLNDSAFAARANGLLEQYQITPQQIIFEVTDSAEQPEQTMIDNLQQLRDAGANLAWDGIDCLDKLKRKLDTFQPDYIKLDRSCLASNHLNDTFMMLEYLDSYDCDVIVEGVENYTHISTMLHRGVKYGQGFLFSRPVSKEQFQKEYMVPV</sequence>
<evidence type="ECO:0000313" key="3">
    <source>
        <dbReference type="Proteomes" id="UP001197236"/>
    </source>
</evidence>
<gene>
    <name evidence="2" type="ORF">KYI95_02460</name>
</gene>
<comment type="caution">
    <text evidence="2">The sequence shown here is derived from an EMBL/GenBank/DDBJ whole genome shotgun (WGS) entry which is preliminary data.</text>
</comment>
<dbReference type="RefSeq" id="WP_218994540.1">
    <property type="nucleotide sequence ID" value="NZ_JAHVXU010000001.1"/>
</dbReference>
<dbReference type="SMART" id="SM00052">
    <property type="entry name" value="EAL"/>
    <property type="match status" value="1"/>
</dbReference>
<keyword evidence="3" id="KW-1185">Reference proteome</keyword>
<dbReference type="Pfam" id="PF00563">
    <property type="entry name" value="EAL"/>
    <property type="match status" value="1"/>
</dbReference>
<evidence type="ECO:0000313" key="2">
    <source>
        <dbReference type="EMBL" id="MBW1256077.1"/>
    </source>
</evidence>
<name>A0ABS6V9U7_9GAMM</name>
<dbReference type="PROSITE" id="PS50883">
    <property type="entry name" value="EAL"/>
    <property type="match status" value="1"/>
</dbReference>
<dbReference type="PANTHER" id="PTHR33121:SF71">
    <property type="entry name" value="OXYGEN SENSOR PROTEIN DOSP"/>
    <property type="match status" value="1"/>
</dbReference>
<feature type="domain" description="EAL" evidence="1">
    <location>
        <begin position="1"/>
        <end position="252"/>
    </location>
</feature>
<proteinExistence type="predicted"/>
<organism evidence="2 3">
    <name type="scientific">Pantoea allii</name>
    <dbReference type="NCBI Taxonomy" id="574096"/>
    <lineage>
        <taxon>Bacteria</taxon>
        <taxon>Pseudomonadati</taxon>
        <taxon>Pseudomonadota</taxon>
        <taxon>Gammaproteobacteria</taxon>
        <taxon>Enterobacterales</taxon>
        <taxon>Erwiniaceae</taxon>
        <taxon>Pantoea</taxon>
    </lineage>
</organism>
<evidence type="ECO:0000259" key="1">
    <source>
        <dbReference type="PROSITE" id="PS50883"/>
    </source>
</evidence>
<dbReference type="EMBL" id="JAHVXZ010000001">
    <property type="protein sequence ID" value="MBW1256077.1"/>
    <property type="molecule type" value="Genomic_DNA"/>
</dbReference>
<reference evidence="2 3" key="1">
    <citation type="submission" date="2021-07" db="EMBL/GenBank/DDBJ databases">
        <title>A novel phosphonate cluster across the Pantoea species complex is important for pathogenicity in onion.</title>
        <authorList>
            <person name="Zhao M."/>
            <person name="Stice S."/>
            <person name="Shin G.Y."/>
            <person name="Coutinho T."/>
            <person name="Gitaitis R."/>
            <person name="Kvitko B."/>
            <person name="Dutta B."/>
        </authorList>
    </citation>
    <scope>NUCLEOTIDE SEQUENCE [LARGE SCALE GENOMIC DNA]</scope>
    <source>
        <strain evidence="2 3">BD 382</strain>
    </source>
</reference>